<dbReference type="RefSeq" id="WP_142037054.1">
    <property type="nucleotide sequence ID" value="NZ_JBHTGS010000001.1"/>
</dbReference>
<dbReference type="PANTHER" id="PTHR13774">
    <property type="entry name" value="PHENAZINE BIOSYNTHESIS PROTEIN"/>
    <property type="match status" value="1"/>
</dbReference>
<dbReference type="OrthoDB" id="9788221at2"/>
<feature type="active site" evidence="1">
    <location>
        <position position="45"/>
    </location>
</feature>
<dbReference type="GO" id="GO:0016853">
    <property type="term" value="F:isomerase activity"/>
    <property type="evidence" value="ECO:0007669"/>
    <property type="project" value="UniProtKB-KW"/>
</dbReference>
<dbReference type="GO" id="GO:0005737">
    <property type="term" value="C:cytoplasm"/>
    <property type="evidence" value="ECO:0007669"/>
    <property type="project" value="TreeGrafter"/>
</dbReference>
<dbReference type="NCBIfam" id="TIGR00654">
    <property type="entry name" value="PhzF_family"/>
    <property type="match status" value="1"/>
</dbReference>
<dbReference type="InterPro" id="IPR003719">
    <property type="entry name" value="Phenazine_PhzF-like"/>
</dbReference>
<keyword evidence="2" id="KW-0413">Isomerase</keyword>
<dbReference type="Pfam" id="PF02567">
    <property type="entry name" value="PhzC-PhzF"/>
    <property type="match status" value="1"/>
</dbReference>
<dbReference type="PANTHER" id="PTHR13774:SF32">
    <property type="entry name" value="ANTISENSE-ENHANCING SEQUENCE 1"/>
    <property type="match status" value="1"/>
</dbReference>
<name>A0A543AU67_9ACTN</name>
<dbReference type="Proteomes" id="UP000317043">
    <property type="component" value="Unassembled WGS sequence"/>
</dbReference>
<dbReference type="SUPFAM" id="SSF54506">
    <property type="entry name" value="Diaminopimelate epimerase-like"/>
    <property type="match status" value="1"/>
</dbReference>
<accession>A0A543AU67</accession>
<comment type="caution">
    <text evidence="2">The sequence shown here is derived from an EMBL/GenBank/DDBJ whole genome shotgun (WGS) entry which is preliminary data.</text>
</comment>
<gene>
    <name evidence="2" type="ORF">FB566_1644</name>
</gene>
<dbReference type="Gene3D" id="3.10.310.10">
    <property type="entry name" value="Diaminopimelate Epimerase, Chain A, domain 1"/>
    <property type="match status" value="2"/>
</dbReference>
<evidence type="ECO:0000313" key="3">
    <source>
        <dbReference type="Proteomes" id="UP000317043"/>
    </source>
</evidence>
<dbReference type="EMBL" id="VFOW01000001">
    <property type="protein sequence ID" value="TQL76124.1"/>
    <property type="molecule type" value="Genomic_DNA"/>
</dbReference>
<keyword evidence="3" id="KW-1185">Reference proteome</keyword>
<dbReference type="InParanoid" id="A0A543AU67"/>
<reference evidence="2 3" key="1">
    <citation type="submission" date="2019-06" db="EMBL/GenBank/DDBJ databases">
        <title>Sequencing the genomes of 1000 actinobacteria strains.</title>
        <authorList>
            <person name="Klenk H.-P."/>
        </authorList>
    </citation>
    <scope>NUCLEOTIDE SEQUENCE [LARGE SCALE GENOMIC DNA]</scope>
    <source>
        <strain evidence="2 3">DSM 45928</strain>
    </source>
</reference>
<dbReference type="AlphaFoldDB" id="A0A543AU67"/>
<sequence length="279" mass="29369">MLRYEIVDVFTGRAYSGNPLAVVYDADDLTTNQMQQIAAEFNLSETSFVLRPSIADATYQARIFTPTEELPYAGHPSVGAAVALSMRGDIPDGEVVQECRAGLLPISIDGEFATLTGAEPTISDDIDPEPLLAAVGLSDDDLAAAPRNAGTGLEYPYLPVYPDAVARAVSYPRKDVPAVYVFSWDADRQHAHARMFAPGLGVAEDPATGSAALGLGVYLVSAGLLPPDGEVGYHVEQGVEIGRPSQLECTAVAVGGRATSVRVRGQVLRVATGELVALP</sequence>
<dbReference type="PIRSF" id="PIRSF016184">
    <property type="entry name" value="PhzC_PhzF"/>
    <property type="match status" value="1"/>
</dbReference>
<evidence type="ECO:0000313" key="2">
    <source>
        <dbReference type="EMBL" id="TQL76124.1"/>
    </source>
</evidence>
<protein>
    <submittedName>
        <fullName evidence="2">Trans-2,3-dihydro-3-hydroxyanthranilate isomerase</fullName>
    </submittedName>
</protein>
<organism evidence="2 3">
    <name type="scientific">Stackebrandtia endophytica</name>
    <dbReference type="NCBI Taxonomy" id="1496996"/>
    <lineage>
        <taxon>Bacteria</taxon>
        <taxon>Bacillati</taxon>
        <taxon>Actinomycetota</taxon>
        <taxon>Actinomycetes</taxon>
        <taxon>Glycomycetales</taxon>
        <taxon>Glycomycetaceae</taxon>
        <taxon>Stackebrandtia</taxon>
    </lineage>
</organism>
<proteinExistence type="predicted"/>
<evidence type="ECO:0000256" key="1">
    <source>
        <dbReference type="PIRSR" id="PIRSR016184-1"/>
    </source>
</evidence>